<feature type="domain" description="YutG/PgpA" evidence="2">
    <location>
        <begin position="8"/>
        <end position="142"/>
    </location>
</feature>
<dbReference type="InterPro" id="IPR036681">
    <property type="entry name" value="PgpA-like_sf"/>
</dbReference>
<feature type="transmembrane region" description="Helical" evidence="1">
    <location>
        <begin position="42"/>
        <end position="60"/>
    </location>
</feature>
<evidence type="ECO:0000256" key="1">
    <source>
        <dbReference type="SAM" id="Phobius"/>
    </source>
</evidence>
<dbReference type="Pfam" id="PF04608">
    <property type="entry name" value="PgpA"/>
    <property type="match status" value="1"/>
</dbReference>
<dbReference type="GO" id="GO:0006629">
    <property type="term" value="P:lipid metabolic process"/>
    <property type="evidence" value="ECO:0007669"/>
    <property type="project" value="InterPro"/>
</dbReference>
<evidence type="ECO:0000313" key="3">
    <source>
        <dbReference type="EMBL" id="PIW66956.1"/>
    </source>
</evidence>
<dbReference type="Gene3D" id="1.10.3760.10">
    <property type="entry name" value="PgpA-like"/>
    <property type="match status" value="1"/>
</dbReference>
<organism evidence="3 4">
    <name type="scientific">Candidatus Taenaricola geysiri</name>
    <dbReference type="NCBI Taxonomy" id="1974752"/>
    <lineage>
        <taxon>Bacteria</taxon>
        <taxon>Pseudomonadati</taxon>
        <taxon>Candidatus Omnitrophota</taxon>
        <taxon>Candidatus Taenaricola</taxon>
    </lineage>
</organism>
<dbReference type="AlphaFoldDB" id="A0A2J0LQB9"/>
<gene>
    <name evidence="3" type="ORF">COW11_00630</name>
</gene>
<comment type="caution">
    <text evidence="3">The sequence shown here is derived from an EMBL/GenBank/DDBJ whole genome shotgun (WGS) entry which is preliminary data.</text>
</comment>
<sequence length="153" mass="16969">MKNYLVKLISTFFGIGFSPLAPGTFGSVAGVVIYYFLYRQEYVFYAALFLLIMAGFAVSARAETVFGKKDPGCVVIDEVVGMMIALILVPFTWINIVIVFVLFRFMDAVKPYPIKKLENMPGGFGIMLDDIAAGLYANLLFQVGLSIALYRFS</sequence>
<dbReference type="InterPro" id="IPR007686">
    <property type="entry name" value="YutG/PgpA"/>
</dbReference>
<proteinExistence type="predicted"/>
<dbReference type="PIRSF" id="PIRSF006162">
    <property type="entry name" value="PgpA"/>
    <property type="match status" value="1"/>
</dbReference>
<dbReference type="EMBL" id="PFGP01000015">
    <property type="protein sequence ID" value="PIW66956.1"/>
    <property type="molecule type" value="Genomic_DNA"/>
</dbReference>
<evidence type="ECO:0000313" key="4">
    <source>
        <dbReference type="Proteomes" id="UP000231267"/>
    </source>
</evidence>
<feature type="transmembrane region" description="Helical" evidence="1">
    <location>
        <begin position="12"/>
        <end position="36"/>
    </location>
</feature>
<name>A0A2J0LQB9_9BACT</name>
<dbReference type="PANTHER" id="PTHR36305:SF1">
    <property type="entry name" value="PHOSPHATIDYLGLYCEROPHOSPHATASE A"/>
    <property type="match status" value="1"/>
</dbReference>
<keyword evidence="1" id="KW-0812">Transmembrane</keyword>
<evidence type="ECO:0000259" key="2">
    <source>
        <dbReference type="Pfam" id="PF04608"/>
    </source>
</evidence>
<keyword evidence="1" id="KW-1133">Transmembrane helix</keyword>
<accession>A0A2J0LQB9</accession>
<dbReference type="GO" id="GO:0008962">
    <property type="term" value="F:phosphatidylglycerophosphatase activity"/>
    <property type="evidence" value="ECO:0007669"/>
    <property type="project" value="InterPro"/>
</dbReference>
<feature type="transmembrane region" description="Helical" evidence="1">
    <location>
        <begin position="80"/>
        <end position="106"/>
    </location>
</feature>
<dbReference type="Proteomes" id="UP000231267">
    <property type="component" value="Unassembled WGS sequence"/>
</dbReference>
<protein>
    <recommendedName>
        <fullName evidence="2">YutG/PgpA domain-containing protein</fullName>
    </recommendedName>
</protein>
<keyword evidence="1" id="KW-0472">Membrane</keyword>
<feature type="transmembrane region" description="Helical" evidence="1">
    <location>
        <begin position="126"/>
        <end position="150"/>
    </location>
</feature>
<dbReference type="PANTHER" id="PTHR36305">
    <property type="entry name" value="PHOSPHATIDYLGLYCEROPHOSPHATASE A"/>
    <property type="match status" value="1"/>
</dbReference>
<dbReference type="SUPFAM" id="SSF101307">
    <property type="entry name" value="YutG-like"/>
    <property type="match status" value="1"/>
</dbReference>
<dbReference type="CDD" id="cd06971">
    <property type="entry name" value="PgpA"/>
    <property type="match status" value="1"/>
</dbReference>
<reference evidence="3 4" key="1">
    <citation type="submission" date="2017-09" db="EMBL/GenBank/DDBJ databases">
        <title>Depth-based differentiation of microbial function through sediment-hosted aquifers and enrichment of novel symbionts in the deep terrestrial subsurface.</title>
        <authorList>
            <person name="Probst A.J."/>
            <person name="Ladd B."/>
            <person name="Jarett J.K."/>
            <person name="Geller-Mcgrath D.E."/>
            <person name="Sieber C.M."/>
            <person name="Emerson J.B."/>
            <person name="Anantharaman K."/>
            <person name="Thomas B.C."/>
            <person name="Malmstrom R."/>
            <person name="Stieglmeier M."/>
            <person name="Klingl A."/>
            <person name="Woyke T."/>
            <person name="Ryan C.M."/>
            <person name="Banfield J.F."/>
        </authorList>
    </citation>
    <scope>NUCLEOTIDE SEQUENCE [LARGE SCALE GENOMIC DNA]</scope>
    <source>
        <strain evidence="3">CG12_big_fil_rev_8_21_14_0_65_43_15</strain>
    </source>
</reference>
<dbReference type="InterPro" id="IPR026037">
    <property type="entry name" value="PgpA"/>
</dbReference>